<proteinExistence type="predicted"/>
<dbReference type="OrthoDB" id="7996713at2"/>
<dbReference type="RefSeq" id="WP_135420126.1">
    <property type="nucleotide sequence ID" value="NZ_SRLB01000082.1"/>
</dbReference>
<keyword evidence="2" id="KW-1185">Reference proteome</keyword>
<dbReference type="EMBL" id="SRLB01000082">
    <property type="protein sequence ID" value="TGD91506.1"/>
    <property type="molecule type" value="Genomic_DNA"/>
</dbReference>
<dbReference type="AlphaFoldDB" id="A0A4Z0NDT9"/>
<comment type="caution">
    <text evidence="1">The sequence shown here is derived from an EMBL/GenBank/DDBJ whole genome shotgun (WGS) entry which is preliminary data.</text>
</comment>
<name>A0A4Z0NDT9_9HYPH</name>
<sequence length="147" mass="17087">MPTDLPSQRQSPRTHGLSTLHVAFAGLRLRFLGWGMAQAVEDRDHVKLLKRLNAWADLHERISKRLDGEISATTGSNRSIFCDRVRESVSKIAHEERRIERVAGRMKQARSQGRRRDYERSYMIAKNSYNRTLFLWNHISLSFHSGK</sequence>
<protein>
    <submittedName>
        <fullName evidence="1">Uncharacterized protein</fullName>
    </submittedName>
</protein>
<gene>
    <name evidence="1" type="ORF">EU555_35780</name>
</gene>
<reference evidence="1 2" key="1">
    <citation type="submission" date="2019-04" db="EMBL/GenBank/DDBJ databases">
        <authorList>
            <person name="Feng G."/>
            <person name="Zhu H."/>
        </authorList>
    </citation>
    <scope>NUCLEOTIDE SEQUENCE [LARGE SCALE GENOMIC DNA]</scope>
    <source>
        <strain evidence="1 2">6HR-1</strain>
    </source>
</reference>
<organism evidence="1 2">
    <name type="scientific">Methylobacterium nonmethylotrophicum</name>
    <dbReference type="NCBI Taxonomy" id="1141884"/>
    <lineage>
        <taxon>Bacteria</taxon>
        <taxon>Pseudomonadati</taxon>
        <taxon>Pseudomonadota</taxon>
        <taxon>Alphaproteobacteria</taxon>
        <taxon>Hyphomicrobiales</taxon>
        <taxon>Methylobacteriaceae</taxon>
        <taxon>Methylobacterium</taxon>
    </lineage>
</organism>
<accession>A0A4Z0NDT9</accession>
<dbReference type="Proteomes" id="UP000297535">
    <property type="component" value="Unassembled WGS sequence"/>
</dbReference>
<evidence type="ECO:0000313" key="1">
    <source>
        <dbReference type="EMBL" id="TGD91506.1"/>
    </source>
</evidence>
<evidence type="ECO:0000313" key="2">
    <source>
        <dbReference type="Proteomes" id="UP000297535"/>
    </source>
</evidence>